<protein>
    <submittedName>
        <fullName evidence="4">Transmembrane protein 272-like</fullName>
    </submittedName>
</protein>
<dbReference type="OrthoDB" id="6157510at2759"/>
<dbReference type="PANTHER" id="PTHR33444">
    <property type="entry name" value="SI:DKEY-19B23.12-RELATED"/>
    <property type="match status" value="1"/>
</dbReference>
<evidence type="ECO:0000256" key="1">
    <source>
        <dbReference type="SAM" id="MobiDB-lite"/>
    </source>
</evidence>
<dbReference type="InterPro" id="IPR040350">
    <property type="entry name" value="TMEM272"/>
</dbReference>
<dbReference type="PANTHER" id="PTHR33444:SF2">
    <property type="entry name" value="MARVEL DOMAIN-CONTAINING PROTEIN"/>
    <property type="match status" value="1"/>
</dbReference>
<dbReference type="OMA" id="CCMISKG"/>
<dbReference type="Proteomes" id="UP000001554">
    <property type="component" value="Chromosome 9"/>
</dbReference>
<evidence type="ECO:0000313" key="3">
    <source>
        <dbReference type="Proteomes" id="UP000001554"/>
    </source>
</evidence>
<feature type="region of interest" description="Disordered" evidence="1">
    <location>
        <begin position="1"/>
        <end position="20"/>
    </location>
</feature>
<keyword evidence="2" id="KW-0812">Transmembrane</keyword>
<evidence type="ECO:0000256" key="2">
    <source>
        <dbReference type="SAM" id="Phobius"/>
    </source>
</evidence>
<dbReference type="GeneID" id="118423411"/>
<sequence>MATVSDVESGKGGMPLSDLTAASSTDVRPKFGGATEYLDDAPPSYASIIEQIKKAREESEGNVEFGKNASTAVAGSKGCTFCTAVLMVVPVAMIAMGALSVYLQDCPIQRMIPIYLLVFGCFYLLKSLISLFERCRNHWDNESEKNAKPNPVEGLITCFLFAWFIAGNYWIYSVYNTVNSTDPLDPNYCQPILYQFAFWVTTAMYMVAGLFVLVTVCCCCTVCCMISKGSTKKGAMS</sequence>
<dbReference type="RefSeq" id="XP_035687446.1">
    <property type="nucleotide sequence ID" value="XM_035831553.1"/>
</dbReference>
<gene>
    <name evidence="4" type="primary">LOC118423411</name>
</gene>
<organism evidence="3 4">
    <name type="scientific">Branchiostoma floridae</name>
    <name type="common">Florida lancelet</name>
    <name type="synonym">Amphioxus</name>
    <dbReference type="NCBI Taxonomy" id="7739"/>
    <lineage>
        <taxon>Eukaryota</taxon>
        <taxon>Metazoa</taxon>
        <taxon>Chordata</taxon>
        <taxon>Cephalochordata</taxon>
        <taxon>Leptocardii</taxon>
        <taxon>Amphioxiformes</taxon>
        <taxon>Branchiostomatidae</taxon>
        <taxon>Branchiostoma</taxon>
    </lineage>
</organism>
<keyword evidence="3" id="KW-1185">Reference proteome</keyword>
<feature type="transmembrane region" description="Helical" evidence="2">
    <location>
        <begin position="152"/>
        <end position="172"/>
    </location>
</feature>
<evidence type="ECO:0000313" key="4">
    <source>
        <dbReference type="RefSeq" id="XP_035687446.1"/>
    </source>
</evidence>
<proteinExistence type="predicted"/>
<dbReference type="AlphaFoldDB" id="A0A9J7LRX3"/>
<dbReference type="KEGG" id="bfo:118423411"/>
<reference evidence="3" key="1">
    <citation type="journal article" date="2020" name="Nat. Ecol. Evol.">
        <title>Deeply conserved synteny resolves early events in vertebrate evolution.</title>
        <authorList>
            <person name="Simakov O."/>
            <person name="Marletaz F."/>
            <person name="Yue J.X."/>
            <person name="O'Connell B."/>
            <person name="Jenkins J."/>
            <person name="Brandt A."/>
            <person name="Calef R."/>
            <person name="Tung C.H."/>
            <person name="Huang T.K."/>
            <person name="Schmutz J."/>
            <person name="Satoh N."/>
            <person name="Yu J.K."/>
            <person name="Putnam N.H."/>
            <person name="Green R.E."/>
            <person name="Rokhsar D.S."/>
        </authorList>
    </citation>
    <scope>NUCLEOTIDE SEQUENCE [LARGE SCALE GENOMIC DNA]</scope>
    <source>
        <strain evidence="3">S238N-H82</strain>
    </source>
</reference>
<keyword evidence="2" id="KW-0472">Membrane</keyword>
<accession>A0A9J7LRX3</accession>
<feature type="transmembrane region" description="Helical" evidence="2">
    <location>
        <begin position="114"/>
        <end position="132"/>
    </location>
</feature>
<reference evidence="4" key="2">
    <citation type="submission" date="2025-08" db="UniProtKB">
        <authorList>
            <consortium name="RefSeq"/>
        </authorList>
    </citation>
    <scope>IDENTIFICATION</scope>
    <source>
        <strain evidence="4">S238N-H82</strain>
        <tissue evidence="4">Testes</tissue>
    </source>
</reference>
<feature type="transmembrane region" description="Helical" evidence="2">
    <location>
        <begin position="192"/>
        <end position="225"/>
    </location>
</feature>
<keyword evidence="2" id="KW-1133">Transmembrane helix</keyword>
<name>A0A9J7LRX3_BRAFL</name>
<feature type="transmembrane region" description="Helical" evidence="2">
    <location>
        <begin position="81"/>
        <end position="102"/>
    </location>
</feature>